<comment type="subcellular location">
    <subcellularLocation>
        <location evidence="1">Membrane</location>
        <topology evidence="1">Single-pass type I membrane protein</topology>
    </subcellularLocation>
</comment>
<evidence type="ECO:0000256" key="8">
    <source>
        <dbReference type="ARBA" id="ARBA00022741"/>
    </source>
</evidence>
<dbReference type="InterPro" id="IPR000719">
    <property type="entry name" value="Prot_kinase_dom"/>
</dbReference>
<evidence type="ECO:0000256" key="2">
    <source>
        <dbReference type="ARBA" id="ARBA00011902"/>
    </source>
</evidence>
<accession>A0A818QJV7</accession>
<proteinExistence type="predicted"/>
<dbReference type="GO" id="GO:0051897">
    <property type="term" value="P:positive regulation of phosphatidylinositol 3-kinase/protein kinase B signal transduction"/>
    <property type="evidence" value="ECO:0007669"/>
    <property type="project" value="TreeGrafter"/>
</dbReference>
<dbReference type="InterPro" id="IPR011009">
    <property type="entry name" value="Kinase-like_dom_sf"/>
</dbReference>
<dbReference type="Pfam" id="PF07714">
    <property type="entry name" value="PK_Tyr_Ser-Thr"/>
    <property type="match status" value="1"/>
</dbReference>
<evidence type="ECO:0000313" key="17">
    <source>
        <dbReference type="Proteomes" id="UP000663869"/>
    </source>
</evidence>
<keyword evidence="7" id="KW-0677">Repeat</keyword>
<keyword evidence="11" id="KW-1133">Transmembrane helix</keyword>
<dbReference type="GO" id="GO:0005524">
    <property type="term" value="F:ATP binding"/>
    <property type="evidence" value="ECO:0007669"/>
    <property type="project" value="UniProtKB-KW"/>
</dbReference>
<keyword evidence="13" id="KW-0829">Tyrosine-protein kinase</keyword>
<dbReference type="FunFam" id="1.10.510.10:FF:000554">
    <property type="entry name" value="Predicted protein"/>
    <property type="match status" value="1"/>
</dbReference>
<dbReference type="SUPFAM" id="SSF56112">
    <property type="entry name" value="Protein kinase-like (PK-like)"/>
    <property type="match status" value="1"/>
</dbReference>
<evidence type="ECO:0000256" key="3">
    <source>
        <dbReference type="ARBA" id="ARBA00022553"/>
    </source>
</evidence>
<dbReference type="GO" id="GO:0043560">
    <property type="term" value="F:insulin receptor substrate binding"/>
    <property type="evidence" value="ECO:0007669"/>
    <property type="project" value="TreeGrafter"/>
</dbReference>
<dbReference type="PRINTS" id="PR00109">
    <property type="entry name" value="TYRKINASE"/>
</dbReference>
<comment type="caution">
    <text evidence="16">The sequence shown here is derived from an EMBL/GenBank/DDBJ whole genome shotgun (WGS) entry which is preliminary data.</text>
</comment>
<keyword evidence="3" id="KW-0597">Phosphoprotein</keyword>
<dbReference type="InterPro" id="IPR001245">
    <property type="entry name" value="Ser-Thr/Tyr_kinase_cat_dom"/>
</dbReference>
<dbReference type="GO" id="GO:0005899">
    <property type="term" value="C:insulin receptor complex"/>
    <property type="evidence" value="ECO:0007669"/>
    <property type="project" value="TreeGrafter"/>
</dbReference>
<evidence type="ECO:0000256" key="1">
    <source>
        <dbReference type="ARBA" id="ARBA00004479"/>
    </source>
</evidence>
<dbReference type="EC" id="2.7.10.1" evidence="2"/>
<keyword evidence="10" id="KW-0067">ATP-binding</keyword>
<evidence type="ECO:0000256" key="13">
    <source>
        <dbReference type="ARBA" id="ARBA00023137"/>
    </source>
</evidence>
<keyword evidence="8" id="KW-0547">Nucleotide-binding</keyword>
<feature type="domain" description="Protein kinase" evidence="15">
    <location>
        <begin position="1"/>
        <end position="160"/>
    </location>
</feature>
<dbReference type="GO" id="GO:0030424">
    <property type="term" value="C:axon"/>
    <property type="evidence" value="ECO:0007669"/>
    <property type="project" value="TreeGrafter"/>
</dbReference>
<evidence type="ECO:0000256" key="12">
    <source>
        <dbReference type="ARBA" id="ARBA00023136"/>
    </source>
</evidence>
<dbReference type="InterPro" id="IPR050122">
    <property type="entry name" value="RTK"/>
</dbReference>
<dbReference type="SMART" id="SM00219">
    <property type="entry name" value="TyrKc"/>
    <property type="match status" value="1"/>
</dbReference>
<dbReference type="InterPro" id="IPR002011">
    <property type="entry name" value="Tyr_kinase_rcpt_2_CS"/>
</dbReference>
<evidence type="ECO:0000259" key="15">
    <source>
        <dbReference type="PROSITE" id="PS50011"/>
    </source>
</evidence>
<dbReference type="EMBL" id="CAJNYU010003162">
    <property type="protein sequence ID" value="CAF3642110.1"/>
    <property type="molecule type" value="Genomic_DNA"/>
</dbReference>
<organism evidence="16 17">
    <name type="scientific">Rotaria socialis</name>
    <dbReference type="NCBI Taxonomy" id="392032"/>
    <lineage>
        <taxon>Eukaryota</taxon>
        <taxon>Metazoa</taxon>
        <taxon>Spiralia</taxon>
        <taxon>Gnathifera</taxon>
        <taxon>Rotifera</taxon>
        <taxon>Eurotatoria</taxon>
        <taxon>Bdelloidea</taxon>
        <taxon>Philodinida</taxon>
        <taxon>Philodinidae</taxon>
        <taxon>Rotaria</taxon>
    </lineage>
</organism>
<evidence type="ECO:0000256" key="6">
    <source>
        <dbReference type="ARBA" id="ARBA00022729"/>
    </source>
</evidence>
<sequence>MIQLALDVADGMDYLSDQKFVHRDLAARNCLVNVNKTCKVGDFGLTRDIYETDYYRRGGRSFLPIRWMAPESLRDGRFDTLSDVWSFGVLLWEIATLAEQPYQGYGNEEVVHYVRYGNITLERPPNCPEILHKLMRACWTFSPGDRISFRSIVDELVPYENEDFRLNAYYHTQPHSQQETVLTDSNSDEKDLLLVDDNASEQQ</sequence>
<keyword evidence="5" id="KW-0812">Transmembrane</keyword>
<dbReference type="InterPro" id="IPR008266">
    <property type="entry name" value="Tyr_kinase_AS"/>
</dbReference>
<gene>
    <name evidence="16" type="ORF">FME351_LOCUS24025</name>
</gene>
<evidence type="ECO:0000313" key="16">
    <source>
        <dbReference type="EMBL" id="CAF3642110.1"/>
    </source>
</evidence>
<dbReference type="PANTHER" id="PTHR24416">
    <property type="entry name" value="TYROSINE-PROTEIN KINASE RECEPTOR"/>
    <property type="match status" value="1"/>
</dbReference>
<dbReference type="PANTHER" id="PTHR24416:SF525">
    <property type="entry name" value="INSULIN-LIKE RECEPTOR"/>
    <property type="match status" value="1"/>
</dbReference>
<keyword evidence="4" id="KW-0808">Transferase</keyword>
<dbReference type="PROSITE" id="PS00239">
    <property type="entry name" value="RECEPTOR_TYR_KIN_II"/>
    <property type="match status" value="1"/>
</dbReference>
<evidence type="ECO:0000256" key="4">
    <source>
        <dbReference type="ARBA" id="ARBA00022679"/>
    </source>
</evidence>
<evidence type="ECO:0000256" key="5">
    <source>
        <dbReference type="ARBA" id="ARBA00022692"/>
    </source>
</evidence>
<evidence type="ECO:0000256" key="14">
    <source>
        <dbReference type="ARBA" id="ARBA00051243"/>
    </source>
</evidence>
<dbReference type="AlphaFoldDB" id="A0A818QJV7"/>
<dbReference type="PROSITE" id="PS00109">
    <property type="entry name" value="PROTEIN_KINASE_TYR"/>
    <property type="match status" value="1"/>
</dbReference>
<evidence type="ECO:0000256" key="9">
    <source>
        <dbReference type="ARBA" id="ARBA00022777"/>
    </source>
</evidence>
<dbReference type="Gene3D" id="1.10.510.10">
    <property type="entry name" value="Transferase(Phosphotransferase) domain 1"/>
    <property type="match status" value="1"/>
</dbReference>
<dbReference type="Proteomes" id="UP000663869">
    <property type="component" value="Unassembled WGS sequence"/>
</dbReference>
<evidence type="ECO:0000256" key="7">
    <source>
        <dbReference type="ARBA" id="ARBA00022737"/>
    </source>
</evidence>
<dbReference type="GO" id="GO:0042593">
    <property type="term" value="P:glucose homeostasis"/>
    <property type="evidence" value="ECO:0007669"/>
    <property type="project" value="TreeGrafter"/>
</dbReference>
<dbReference type="InterPro" id="IPR020635">
    <property type="entry name" value="Tyr_kinase_cat_dom"/>
</dbReference>
<keyword evidence="6" id="KW-0732">Signal</keyword>
<evidence type="ECO:0000256" key="11">
    <source>
        <dbReference type="ARBA" id="ARBA00022989"/>
    </source>
</evidence>
<evidence type="ECO:0000256" key="10">
    <source>
        <dbReference type="ARBA" id="ARBA00022840"/>
    </source>
</evidence>
<reference evidence="16" key="1">
    <citation type="submission" date="2021-02" db="EMBL/GenBank/DDBJ databases">
        <authorList>
            <person name="Nowell W R."/>
        </authorList>
    </citation>
    <scope>NUCLEOTIDE SEQUENCE</scope>
</reference>
<keyword evidence="12" id="KW-0472">Membrane</keyword>
<dbReference type="GO" id="GO:0043410">
    <property type="term" value="P:positive regulation of MAPK cascade"/>
    <property type="evidence" value="ECO:0007669"/>
    <property type="project" value="TreeGrafter"/>
</dbReference>
<keyword evidence="9" id="KW-0418">Kinase</keyword>
<dbReference type="GO" id="GO:0005009">
    <property type="term" value="F:insulin receptor activity"/>
    <property type="evidence" value="ECO:0007669"/>
    <property type="project" value="TreeGrafter"/>
</dbReference>
<protein>
    <recommendedName>
        <fullName evidence="2">receptor protein-tyrosine kinase</fullName>
        <ecNumber evidence="2">2.7.10.1</ecNumber>
    </recommendedName>
</protein>
<name>A0A818QJV7_9BILA</name>
<comment type="catalytic activity">
    <reaction evidence="14">
        <text>L-tyrosyl-[protein] + ATP = O-phospho-L-tyrosyl-[protein] + ADP + H(+)</text>
        <dbReference type="Rhea" id="RHEA:10596"/>
        <dbReference type="Rhea" id="RHEA-COMP:10136"/>
        <dbReference type="Rhea" id="RHEA-COMP:20101"/>
        <dbReference type="ChEBI" id="CHEBI:15378"/>
        <dbReference type="ChEBI" id="CHEBI:30616"/>
        <dbReference type="ChEBI" id="CHEBI:46858"/>
        <dbReference type="ChEBI" id="CHEBI:61978"/>
        <dbReference type="ChEBI" id="CHEBI:456216"/>
        <dbReference type="EC" id="2.7.10.1"/>
    </reaction>
</comment>
<dbReference type="PROSITE" id="PS50011">
    <property type="entry name" value="PROTEIN_KINASE_DOM"/>
    <property type="match status" value="1"/>
</dbReference>